<organism evidence="2 3">
    <name type="scientific">Saccharopolyspora taberi</name>
    <dbReference type="NCBI Taxonomy" id="60895"/>
    <lineage>
        <taxon>Bacteria</taxon>
        <taxon>Bacillati</taxon>
        <taxon>Actinomycetota</taxon>
        <taxon>Actinomycetes</taxon>
        <taxon>Pseudonocardiales</taxon>
        <taxon>Pseudonocardiaceae</taxon>
        <taxon>Saccharopolyspora</taxon>
    </lineage>
</organism>
<reference evidence="2 3" key="1">
    <citation type="journal article" date="2019" name="Int. J. Syst. Evol. Microbiol.">
        <title>The Global Catalogue of Microorganisms (GCM) 10K type strain sequencing project: providing services to taxonomists for standard genome sequencing and annotation.</title>
        <authorList>
            <consortium name="The Broad Institute Genomics Platform"/>
            <consortium name="The Broad Institute Genome Sequencing Center for Infectious Disease"/>
            <person name="Wu L."/>
            <person name="Ma J."/>
        </authorList>
    </citation>
    <scope>NUCLEOTIDE SEQUENCE [LARGE SCALE GENOMIC DNA]</scope>
    <source>
        <strain evidence="2 3">JCM 9383</strain>
    </source>
</reference>
<gene>
    <name evidence="2" type="ORF">GCM10010470_03540</name>
</gene>
<proteinExistence type="predicted"/>
<dbReference type="EMBL" id="BAAAUX010000002">
    <property type="protein sequence ID" value="GAA2774830.1"/>
    <property type="molecule type" value="Genomic_DNA"/>
</dbReference>
<protein>
    <submittedName>
        <fullName evidence="2">Uncharacterized protein</fullName>
    </submittedName>
</protein>
<feature type="region of interest" description="Disordered" evidence="1">
    <location>
        <begin position="107"/>
        <end position="189"/>
    </location>
</feature>
<evidence type="ECO:0000313" key="2">
    <source>
        <dbReference type="EMBL" id="GAA2774830.1"/>
    </source>
</evidence>
<comment type="caution">
    <text evidence="2">The sequence shown here is derived from an EMBL/GenBank/DDBJ whole genome shotgun (WGS) entry which is preliminary data.</text>
</comment>
<keyword evidence="3" id="KW-1185">Reference proteome</keyword>
<evidence type="ECO:0000313" key="3">
    <source>
        <dbReference type="Proteomes" id="UP001500979"/>
    </source>
</evidence>
<feature type="compositionally biased region" description="Basic and acidic residues" evidence="1">
    <location>
        <begin position="134"/>
        <end position="163"/>
    </location>
</feature>
<dbReference type="Proteomes" id="UP001500979">
    <property type="component" value="Unassembled WGS sequence"/>
</dbReference>
<sequence length="200" mass="22142">MVHTRKLRNWFAPAGEGLWHAVANGGRTPVAVCGHELRWPLYRLVTVVPPLWSLDDGRSICPVCAVEVGVSTHPNEPTTPRTTHESALQMLDGPRIVSDYEQVEWPKHDPDLPPAAPRVRAPSGSRHNGVPGIKETEEKGDHHIAQDHAARRADGRSLVERARGRSVRRRARGLDRPAGGRPGRLRRRARPVALADPAWC</sequence>
<name>A0ABN3V276_9PSEU</name>
<accession>A0ABN3V276</accession>
<evidence type="ECO:0000256" key="1">
    <source>
        <dbReference type="SAM" id="MobiDB-lite"/>
    </source>
</evidence>